<evidence type="ECO:0000256" key="1">
    <source>
        <dbReference type="SAM" id="MobiDB-lite"/>
    </source>
</evidence>
<feature type="region of interest" description="Disordered" evidence="1">
    <location>
        <begin position="348"/>
        <end position="413"/>
    </location>
</feature>
<dbReference type="Proteomes" id="UP001271007">
    <property type="component" value="Unassembled WGS sequence"/>
</dbReference>
<accession>A0AAJ0DLE6</accession>
<feature type="compositionally biased region" description="Basic residues" evidence="1">
    <location>
        <begin position="353"/>
        <end position="368"/>
    </location>
</feature>
<comment type="caution">
    <text evidence="2">The sequence shown here is derived from an EMBL/GenBank/DDBJ whole genome shotgun (WGS) entry which is preliminary data.</text>
</comment>
<gene>
    <name evidence="2" type="ORF">LTR09_006721</name>
</gene>
<dbReference type="EMBL" id="JAWDJX010000022">
    <property type="protein sequence ID" value="KAK3052129.1"/>
    <property type="molecule type" value="Genomic_DNA"/>
</dbReference>
<protein>
    <submittedName>
        <fullName evidence="2">Uncharacterized protein</fullName>
    </submittedName>
</protein>
<name>A0AAJ0DLE6_9PEZI</name>
<evidence type="ECO:0000313" key="2">
    <source>
        <dbReference type="EMBL" id="KAK3052129.1"/>
    </source>
</evidence>
<keyword evidence="3" id="KW-1185">Reference proteome</keyword>
<sequence length="413" mass="46430">MAEPEFEHAFRVFSPYSHGMNSVSAFLPAAYAGDLSGEHEEVQPTSIAEFAQDLSSALDWEKSLPNCNTVFFTRSFLFALVYAGYKAAKGETDVMIVCINAGTAKTAKKDAVQFHSIDELISKFGVEVGSRKDGSPYGYPHELVVTAPVIAGRGSCYIAYSKLVSEGLYELYPVLDEVNKQTRKRGPQLHRIVEDLRRYWFRSEWRLTKPKLQIIAKLAAAFVNPFSGRKLHGSNDTARHLVAYLIAFQNRSPNDNALHKWVSNHSASYFTPVIDLTDEPVVIDLTGELEDIPTTPVPEFSQYQQLIKLFSDIHIPVGASAAIGVNEAALQIERQEWSLWRDEAHDGYQASRPGRHFRVEKKRRKPKSSNRQSRGAVSRPERLPQPKQRVAKARRSTRQPRTGASKSKKLSRN</sequence>
<organism evidence="2 3">
    <name type="scientific">Extremus antarcticus</name>
    <dbReference type="NCBI Taxonomy" id="702011"/>
    <lineage>
        <taxon>Eukaryota</taxon>
        <taxon>Fungi</taxon>
        <taxon>Dikarya</taxon>
        <taxon>Ascomycota</taxon>
        <taxon>Pezizomycotina</taxon>
        <taxon>Dothideomycetes</taxon>
        <taxon>Dothideomycetidae</taxon>
        <taxon>Mycosphaerellales</taxon>
        <taxon>Extremaceae</taxon>
        <taxon>Extremus</taxon>
    </lineage>
</organism>
<dbReference type="AlphaFoldDB" id="A0AAJ0DLE6"/>
<evidence type="ECO:0000313" key="3">
    <source>
        <dbReference type="Proteomes" id="UP001271007"/>
    </source>
</evidence>
<feature type="compositionally biased region" description="Basic residues" evidence="1">
    <location>
        <begin position="389"/>
        <end position="398"/>
    </location>
</feature>
<reference evidence="2" key="1">
    <citation type="submission" date="2023-04" db="EMBL/GenBank/DDBJ databases">
        <title>Black Yeasts Isolated from many extreme environments.</title>
        <authorList>
            <person name="Coleine C."/>
            <person name="Stajich J.E."/>
            <person name="Selbmann L."/>
        </authorList>
    </citation>
    <scope>NUCLEOTIDE SEQUENCE</scope>
    <source>
        <strain evidence="2">CCFEE 5312</strain>
    </source>
</reference>
<proteinExistence type="predicted"/>